<reference evidence="4 5" key="1">
    <citation type="submission" date="2024-09" db="EMBL/GenBank/DDBJ databases">
        <title>Chromosome-scale assembly of Riccia fluitans.</title>
        <authorList>
            <person name="Paukszto L."/>
            <person name="Sawicki J."/>
            <person name="Karawczyk K."/>
            <person name="Piernik-Szablinska J."/>
            <person name="Szczecinska M."/>
            <person name="Mazdziarz M."/>
        </authorList>
    </citation>
    <scope>NUCLEOTIDE SEQUENCE [LARGE SCALE GENOMIC DNA]</scope>
    <source>
        <strain evidence="4">Rf_01</strain>
        <tissue evidence="4">Aerial parts of the thallus</tissue>
    </source>
</reference>
<keyword evidence="5" id="KW-1185">Reference proteome</keyword>
<evidence type="ECO:0000256" key="2">
    <source>
        <dbReference type="SAM" id="MobiDB-lite"/>
    </source>
</evidence>
<dbReference type="Gene3D" id="3.10.50.40">
    <property type="match status" value="1"/>
</dbReference>
<feature type="compositionally biased region" description="Low complexity" evidence="2">
    <location>
        <begin position="80"/>
        <end position="98"/>
    </location>
</feature>
<dbReference type="InterPro" id="IPR053111">
    <property type="entry name" value="Chloro_FKBP-type_PPIase"/>
</dbReference>
<dbReference type="InterPro" id="IPR001179">
    <property type="entry name" value="PPIase_FKBP_dom"/>
</dbReference>
<organism evidence="4 5">
    <name type="scientific">Riccia fluitans</name>
    <dbReference type="NCBI Taxonomy" id="41844"/>
    <lineage>
        <taxon>Eukaryota</taxon>
        <taxon>Viridiplantae</taxon>
        <taxon>Streptophyta</taxon>
        <taxon>Embryophyta</taxon>
        <taxon>Marchantiophyta</taxon>
        <taxon>Marchantiopsida</taxon>
        <taxon>Marchantiidae</taxon>
        <taxon>Marchantiales</taxon>
        <taxon>Ricciaceae</taxon>
        <taxon>Riccia</taxon>
    </lineage>
</organism>
<dbReference type="EC" id="5.2.1.8" evidence="1"/>
<accession>A0ABD1ZM38</accession>
<feature type="region of interest" description="Disordered" evidence="2">
    <location>
        <begin position="59"/>
        <end position="99"/>
    </location>
</feature>
<evidence type="ECO:0000313" key="5">
    <source>
        <dbReference type="Proteomes" id="UP001605036"/>
    </source>
</evidence>
<evidence type="ECO:0000313" key="4">
    <source>
        <dbReference type="EMBL" id="KAL2652362.1"/>
    </source>
</evidence>
<sequence length="278" mass="29578">MASCGLSPVIHSVATPPAASLRRNIFSASQSRFSISKSPPFSSHNGYVRRRILVRASDISSPEESKTSELVVPTAEETDQVQGQQQRRPQRSSSRVGGESTDWIASSLTRRFGLGAGLAWVGFLAFGVISEQIKTRTEVFLESQGTKDVEGAEEVVLPSGIRYVDLRVGGGSSPYKGDLVVADIVGKVSSTGEIFLDTTDNGRKPLAFVFLLKPYAGGVCDGVEIAMETMKAGGKRKVIVPPELGFGEAGADFGDVKIPGGVELEYVVTLQRVSIAPS</sequence>
<dbReference type="PROSITE" id="PS50059">
    <property type="entry name" value="FKBP_PPIASE"/>
    <property type="match status" value="1"/>
</dbReference>
<dbReference type="GO" id="GO:0003755">
    <property type="term" value="F:peptidyl-prolyl cis-trans isomerase activity"/>
    <property type="evidence" value="ECO:0007669"/>
    <property type="project" value="UniProtKB-KW"/>
</dbReference>
<dbReference type="Pfam" id="PF00254">
    <property type="entry name" value="FKBP_C"/>
    <property type="match status" value="1"/>
</dbReference>
<dbReference type="EMBL" id="JBHFFA010000001">
    <property type="protein sequence ID" value="KAL2652362.1"/>
    <property type="molecule type" value="Genomic_DNA"/>
</dbReference>
<protein>
    <recommendedName>
        <fullName evidence="1">peptidylprolyl isomerase</fullName>
        <ecNumber evidence="1">5.2.1.8</ecNumber>
    </recommendedName>
</protein>
<keyword evidence="1" id="KW-0413">Isomerase</keyword>
<keyword evidence="1" id="KW-0697">Rotamase</keyword>
<feature type="domain" description="PPIase FKBP-type" evidence="3">
    <location>
        <begin position="177"/>
        <end position="274"/>
    </location>
</feature>
<dbReference type="PANTHER" id="PTHR47598:SF1">
    <property type="entry name" value="PEPTIDYL-PROLYL CIS-TRANS ISOMERASE FKBP17-2, CHLOROPLASTIC"/>
    <property type="match status" value="1"/>
</dbReference>
<comment type="caution">
    <text evidence="4">The sequence shown here is derived from an EMBL/GenBank/DDBJ whole genome shotgun (WGS) entry which is preliminary data.</text>
</comment>
<dbReference type="Proteomes" id="UP001605036">
    <property type="component" value="Unassembled WGS sequence"/>
</dbReference>
<evidence type="ECO:0000256" key="1">
    <source>
        <dbReference type="PROSITE-ProRule" id="PRU00277"/>
    </source>
</evidence>
<comment type="catalytic activity">
    <reaction evidence="1">
        <text>[protein]-peptidylproline (omega=180) = [protein]-peptidylproline (omega=0)</text>
        <dbReference type="Rhea" id="RHEA:16237"/>
        <dbReference type="Rhea" id="RHEA-COMP:10747"/>
        <dbReference type="Rhea" id="RHEA-COMP:10748"/>
        <dbReference type="ChEBI" id="CHEBI:83833"/>
        <dbReference type="ChEBI" id="CHEBI:83834"/>
        <dbReference type="EC" id="5.2.1.8"/>
    </reaction>
</comment>
<evidence type="ECO:0000259" key="3">
    <source>
        <dbReference type="PROSITE" id="PS50059"/>
    </source>
</evidence>
<dbReference type="SUPFAM" id="SSF54534">
    <property type="entry name" value="FKBP-like"/>
    <property type="match status" value="1"/>
</dbReference>
<dbReference type="PANTHER" id="PTHR47598">
    <property type="entry name" value="PEPTIDYL-PROLYL CIS-TRANS ISOMERASE FKBP17-2, CHLOROPLASTIC"/>
    <property type="match status" value="1"/>
</dbReference>
<dbReference type="AlphaFoldDB" id="A0ABD1ZM38"/>
<name>A0ABD1ZM38_9MARC</name>
<dbReference type="InterPro" id="IPR046357">
    <property type="entry name" value="PPIase_dom_sf"/>
</dbReference>
<gene>
    <name evidence="4" type="ORF">R1flu_020490</name>
</gene>
<proteinExistence type="predicted"/>